<dbReference type="OrthoDB" id="414967at2"/>
<evidence type="ECO:0000313" key="4">
    <source>
        <dbReference type="EMBL" id="CAJ62597.1"/>
    </source>
</evidence>
<dbReference type="SUPFAM" id="SSF50998">
    <property type="entry name" value="Quinoprotein alcohol dehydrogenase-like"/>
    <property type="match status" value="1"/>
</dbReference>
<protein>
    <recommendedName>
        <fullName evidence="3">NACHT domain-containing protein</fullName>
    </recommendedName>
</protein>
<dbReference type="PROSITE" id="PS50294">
    <property type="entry name" value="WD_REPEATS_REGION"/>
    <property type="match status" value="1"/>
</dbReference>
<dbReference type="Gene3D" id="3.40.50.10140">
    <property type="entry name" value="Toll/interleukin-1 receptor homology (TIR) domain"/>
    <property type="match status" value="1"/>
</dbReference>
<dbReference type="eggNOG" id="COG5635">
    <property type="taxonomic scope" value="Bacteria"/>
</dbReference>
<dbReference type="InterPro" id="IPR007111">
    <property type="entry name" value="NACHT_NTPase"/>
</dbReference>
<dbReference type="Pfam" id="PF00805">
    <property type="entry name" value="Pentapeptide"/>
    <property type="match status" value="1"/>
</dbReference>
<dbReference type="Pfam" id="PF13676">
    <property type="entry name" value="TIR_2"/>
    <property type="match status" value="1"/>
</dbReference>
<feature type="repeat" description="WD" evidence="1">
    <location>
        <begin position="1552"/>
        <end position="1593"/>
    </location>
</feature>
<evidence type="ECO:0000256" key="1">
    <source>
        <dbReference type="PROSITE-ProRule" id="PRU00221"/>
    </source>
</evidence>
<dbReference type="GO" id="GO:0007165">
    <property type="term" value="P:signal transduction"/>
    <property type="evidence" value="ECO:0007669"/>
    <property type="project" value="InterPro"/>
</dbReference>
<dbReference type="SMART" id="SM00320">
    <property type="entry name" value="WD40"/>
    <property type="match status" value="9"/>
</dbReference>
<feature type="repeat" description="WD" evidence="1">
    <location>
        <begin position="980"/>
        <end position="1020"/>
    </location>
</feature>
<dbReference type="InterPro" id="IPR001646">
    <property type="entry name" value="5peptide_repeat"/>
</dbReference>
<gene>
    <name evidence="4" type="ordered locus">FRAAL3954</name>
</gene>
<evidence type="ECO:0000259" key="3">
    <source>
        <dbReference type="PROSITE" id="PS50837"/>
    </source>
</evidence>
<evidence type="ECO:0000313" key="5">
    <source>
        <dbReference type="Proteomes" id="UP000000657"/>
    </source>
</evidence>
<name>Q0RIR9_FRAAA</name>
<dbReference type="InterPro" id="IPR015943">
    <property type="entry name" value="WD40/YVTN_repeat-like_dom_sf"/>
</dbReference>
<feature type="region of interest" description="Disordered" evidence="2">
    <location>
        <begin position="146"/>
        <end position="210"/>
    </location>
</feature>
<sequence length="1683" mass="180015">MWVASGDDDGPGRATRTFFVSYVRENEAWAEWIAWQLREAGWQVDVQAWHSVPGTNVVAWLDRCLARADHVLLVLSAAFLRSAGAGAEWQARFDPGERTLIPIRVELCAPPGLLSPLVRIDLFDVDELDARRALLRGLRGALDGHLVPAGQPPFPPGGGLPGEGSDLGEGKDLNEGSQLAQPGQPRAGAEPGTLGEAAGTPGPEFPGLERPESFVGWVRDACADRYPGASVVLQPAVETRVGERAVSLLHLEVTGERDGERGVWPVGLCPGRPDRALVSAFHRLIHARYEARDRYVESDLVYGAGFAEPEVRRWARRQGIRLSSLAEFEGRWDPQGYVLRQTRRLTADPSYPPELYVPQRYVLLDDPPGTRPTDDVFTAMVDWLDVESARMLLVLGEFGHGKSFLLHELARVLPLELPKVVPMLVELRALEKSHHVDHLLALHLAKVGEPDANVSAVRRMLDRGRVVLLFDGFDELAQRVTFDRAAEHLGMILDAVSGRAKIVLTSRTQHFASDDQWRTAFGERVRQLAGSKLIRLADFDESQIREYLVRLSTRAERTGADPGGAWPSDGFDAAERRQRAEWRADARLRLIHDIRDLLGLSANPRMLSFIAELPEGDLLAARSDDGTISSADLYATLIERWLRFEADRRRPTRGSHQSLDRKQLRTAVDALAVALWDSGGEAIALSELTATVGAALTDLSAAYLSAAEAAFAVGSGSLLRRGDDDRFSFAHRSVMEYLVAVAAAAQLAAGGDEAGELLERREMSELMVDFLAGTADFVSLRTWAGAALTRYEEWTEEGAQLGVDRELPVPARALTDLQVARDNALALSRRLGFQLGPLQLAGQDLRRRDLSGQNLRYAGLAGANLAGLRLHDVDLTGADLTDADLRGAWFVRPVLTGAHLAGSHWDQAVLIDPLLDDDARDGAELSGAVLSGRDLLRPVLRPAATPGVGSVFSPDAGLLAVASGSAVLIVAATDLVELDVLQHPAAVRAMAFLAEDRLATVDGDDEVRVWTVESGEVTVRWRVTPGVGRAVAFCADGSRLAAVGVDGFLRIWDVTAARRTAGWPVEPGTGHDLVFSDDAALLASRDAGGCTRVWDAVSGRPVAAWTAHDGTEPHINAFLDGGSRVATAGLDGYLRVWDTATGRFLAEQVVEPAGFAEVAFSADGAFMAAVDTHGLLRVWPVSMAGAVIPRGVPTLAAVATRPAFSPSGALLATVDRDGHLEARDVSSGRLLAVSKDHPAAAAGRSALFASDTRVLVTCAGRAAEGTLAVHQVASGRRISGHGVARALDPDTGLHISADTWLAALSADGSVSALGGLDHHDANQISVVRLLPPNWAARPWARYLPPPTVLTTVRPPGGVTAAALSPDGRVLAVGDDQGHVRFFGVDLPVARAGLRRSAAHATGPRAHLAWAAAPWTEAVLAAYGSQGPSTPIRSLVFSPSGPDVAVVGEAGLSLWRPTQRLPLFERAAAIEPVAVTFSPTGRMVAAGGSGIGVWMSETGFRLVANASPALTNGSVSALAFSPDERLLAVGGQRHGQGRVWLWEVSSGRLAAELVSESGPVVDLVFAPGGRTLAVAGADHTIRYWDVAERALAATAVLFGNGGHAVLLPNGQYLVAGWAQGALWWTAKRRRFGPDELDGLIPAAARLDPDRPIPILADFPALAADPDPEPSVHRPRRRLLGRRHP</sequence>
<dbReference type="HOGENOM" id="CLU_234847_0_0_11"/>
<organism evidence="4 5">
    <name type="scientific">Frankia alni (strain DSM 45986 / CECT 9034 / ACN14a)</name>
    <dbReference type="NCBI Taxonomy" id="326424"/>
    <lineage>
        <taxon>Bacteria</taxon>
        <taxon>Bacillati</taxon>
        <taxon>Actinomycetota</taxon>
        <taxon>Actinomycetes</taxon>
        <taxon>Frankiales</taxon>
        <taxon>Frankiaceae</taxon>
        <taxon>Frankia</taxon>
    </lineage>
</organism>
<dbReference type="Pfam" id="PF00400">
    <property type="entry name" value="WD40"/>
    <property type="match status" value="5"/>
</dbReference>
<dbReference type="InterPro" id="IPR035897">
    <property type="entry name" value="Toll_tir_struct_dom_sf"/>
</dbReference>
<dbReference type="SUPFAM" id="SSF50969">
    <property type="entry name" value="YVTN repeat-like/Quinoprotein amine dehydrogenase"/>
    <property type="match status" value="1"/>
</dbReference>
<keyword evidence="1" id="KW-0853">WD repeat</keyword>
<dbReference type="Gene3D" id="3.40.50.300">
    <property type="entry name" value="P-loop containing nucleotide triphosphate hydrolases"/>
    <property type="match status" value="1"/>
</dbReference>
<dbReference type="InterPro" id="IPR054571">
    <property type="entry name" value="NA-iREase3_dom"/>
</dbReference>
<feature type="domain" description="NACHT" evidence="3">
    <location>
        <begin position="390"/>
        <end position="508"/>
    </location>
</feature>
<dbReference type="PANTHER" id="PTHR19879">
    <property type="entry name" value="TRANSCRIPTION INITIATION FACTOR TFIID"/>
    <property type="match status" value="1"/>
</dbReference>
<feature type="compositionally biased region" description="Basic residues" evidence="2">
    <location>
        <begin position="1671"/>
        <end position="1683"/>
    </location>
</feature>
<keyword evidence="5" id="KW-1185">Reference proteome</keyword>
<dbReference type="InterPro" id="IPR001680">
    <property type="entry name" value="WD40_rpt"/>
</dbReference>
<proteinExistence type="predicted"/>
<reference evidence="4 5" key="1">
    <citation type="journal article" date="2007" name="Genome Res.">
        <title>Genome characteristics of facultatively symbiotic Frankia sp. strains reflect host range and host plant biogeography.</title>
        <authorList>
            <person name="Normand P."/>
            <person name="Lapierre P."/>
            <person name="Tisa L.S."/>
            <person name="Gogarten J.P."/>
            <person name="Alloisio N."/>
            <person name="Bagnarol E."/>
            <person name="Bassi C.A."/>
            <person name="Berry A.M."/>
            <person name="Bickhart D.M."/>
            <person name="Choisne N."/>
            <person name="Couloux A."/>
            <person name="Cournoyer B."/>
            <person name="Cruveiller S."/>
            <person name="Daubin V."/>
            <person name="Demange N."/>
            <person name="Francino M.P."/>
            <person name="Goltsman E."/>
            <person name="Huang Y."/>
            <person name="Kopp O.R."/>
            <person name="Labarre L."/>
            <person name="Lapidus A."/>
            <person name="Lavire C."/>
            <person name="Marechal J."/>
            <person name="Martinez M."/>
            <person name="Mastronunzio J.E."/>
            <person name="Mullin B.C."/>
            <person name="Niemann J."/>
            <person name="Pujic P."/>
            <person name="Rawnsley T."/>
            <person name="Rouy Z."/>
            <person name="Schenowitz C."/>
            <person name="Sellstedt A."/>
            <person name="Tavares F."/>
            <person name="Tomkins J.P."/>
            <person name="Vallenet D."/>
            <person name="Valverde C."/>
            <person name="Wall L.G."/>
            <person name="Wang Y."/>
            <person name="Medigue C."/>
            <person name="Benson D.R."/>
        </authorList>
    </citation>
    <scope>NUCLEOTIDE SEQUENCE [LARGE SCALE GENOMIC DNA]</scope>
    <source>
        <strain evidence="5">DSM 45986 / CECT 9034 / ACN14a</strain>
    </source>
</reference>
<dbReference type="Pfam" id="PF22739">
    <property type="entry name" value="NA-iREase3"/>
    <property type="match status" value="1"/>
</dbReference>
<dbReference type="Pfam" id="PF05729">
    <property type="entry name" value="NACHT"/>
    <property type="match status" value="1"/>
</dbReference>
<dbReference type="KEGG" id="fal:FRAAL3954"/>
<feature type="repeat" description="WD" evidence="1">
    <location>
        <begin position="1030"/>
        <end position="1062"/>
    </location>
</feature>
<feature type="repeat" description="WD" evidence="1">
    <location>
        <begin position="1122"/>
        <end position="1147"/>
    </location>
</feature>
<dbReference type="SUPFAM" id="SSF52200">
    <property type="entry name" value="Toll/Interleukin receptor TIR domain"/>
    <property type="match status" value="1"/>
</dbReference>
<dbReference type="eggNOG" id="COG1357">
    <property type="taxonomic scope" value="Bacteria"/>
</dbReference>
<dbReference type="InterPro" id="IPR011047">
    <property type="entry name" value="Quinoprotein_ADH-like_sf"/>
</dbReference>
<dbReference type="InterPro" id="IPR027417">
    <property type="entry name" value="P-loop_NTPase"/>
</dbReference>
<dbReference type="Proteomes" id="UP000000657">
    <property type="component" value="Chromosome"/>
</dbReference>
<dbReference type="Gene3D" id="2.160.20.80">
    <property type="entry name" value="E3 ubiquitin-protein ligase SopA"/>
    <property type="match status" value="1"/>
</dbReference>
<dbReference type="SUPFAM" id="SSF52540">
    <property type="entry name" value="P-loop containing nucleoside triphosphate hydrolases"/>
    <property type="match status" value="1"/>
</dbReference>
<dbReference type="eggNOG" id="COG2319">
    <property type="taxonomic scope" value="Bacteria"/>
</dbReference>
<accession>Q0RIR9</accession>
<dbReference type="STRING" id="326424.FRAAL3954"/>
<dbReference type="SUPFAM" id="SSF141571">
    <property type="entry name" value="Pentapeptide repeat-like"/>
    <property type="match status" value="1"/>
</dbReference>
<feature type="region of interest" description="Disordered" evidence="2">
    <location>
        <begin position="1659"/>
        <end position="1683"/>
    </location>
</feature>
<dbReference type="EMBL" id="CT573213">
    <property type="protein sequence ID" value="CAJ62597.1"/>
    <property type="molecule type" value="Genomic_DNA"/>
</dbReference>
<evidence type="ECO:0000256" key="2">
    <source>
        <dbReference type="SAM" id="MobiDB-lite"/>
    </source>
</evidence>
<dbReference type="PANTHER" id="PTHR19879:SF9">
    <property type="entry name" value="TRANSCRIPTION INITIATION FACTOR TFIID SUBUNIT 5"/>
    <property type="match status" value="1"/>
</dbReference>
<dbReference type="Gene3D" id="2.130.10.10">
    <property type="entry name" value="YVTN repeat-like/Quinoprotein amine dehydrogenase"/>
    <property type="match status" value="4"/>
</dbReference>
<dbReference type="PROSITE" id="PS50082">
    <property type="entry name" value="WD_REPEATS_2"/>
    <property type="match status" value="4"/>
</dbReference>
<dbReference type="InterPro" id="IPR000157">
    <property type="entry name" value="TIR_dom"/>
</dbReference>
<dbReference type="InterPro" id="IPR011044">
    <property type="entry name" value="Quino_amine_DH_bsu"/>
</dbReference>
<dbReference type="PROSITE" id="PS50837">
    <property type="entry name" value="NACHT"/>
    <property type="match status" value="1"/>
</dbReference>